<dbReference type="EMBL" id="JACHHN010000004">
    <property type="protein sequence ID" value="MBB5191819.1"/>
    <property type="molecule type" value="Genomic_DNA"/>
</dbReference>
<dbReference type="RefSeq" id="WP_184101187.1">
    <property type="nucleotide sequence ID" value="NZ_JACHHN010000004.1"/>
</dbReference>
<evidence type="ECO:0000313" key="3">
    <source>
        <dbReference type="Proteomes" id="UP000543030"/>
    </source>
</evidence>
<feature type="signal peptide" evidence="1">
    <location>
        <begin position="1"/>
        <end position="23"/>
    </location>
</feature>
<organism evidence="2 3">
    <name type="scientific">Silvimonas terrae</name>
    <dbReference type="NCBI Taxonomy" id="300266"/>
    <lineage>
        <taxon>Bacteria</taxon>
        <taxon>Pseudomonadati</taxon>
        <taxon>Pseudomonadota</taxon>
        <taxon>Betaproteobacteria</taxon>
        <taxon>Neisseriales</taxon>
        <taxon>Chitinibacteraceae</taxon>
        <taxon>Silvimonas</taxon>
    </lineage>
</organism>
<sequence>MNRQLLKVLCISTFAAICLSACGGGDSTTLTEMTQPETRDKVVMSLSPSDRALYLDFLAGHSVAELDGHMTVREAINSAQKDCDVKKAIQKAGSQIK</sequence>
<comment type="caution">
    <text evidence="2">The sequence shown here is derived from an EMBL/GenBank/DDBJ whole genome shotgun (WGS) entry which is preliminary data.</text>
</comment>
<reference evidence="2 3" key="1">
    <citation type="submission" date="2020-08" db="EMBL/GenBank/DDBJ databases">
        <title>Genomic Encyclopedia of Type Strains, Phase IV (KMG-IV): sequencing the most valuable type-strain genomes for metagenomic binning, comparative biology and taxonomic classification.</title>
        <authorList>
            <person name="Goeker M."/>
        </authorList>
    </citation>
    <scope>NUCLEOTIDE SEQUENCE [LARGE SCALE GENOMIC DNA]</scope>
    <source>
        <strain evidence="2 3">DSM 18233</strain>
    </source>
</reference>
<keyword evidence="3" id="KW-1185">Reference proteome</keyword>
<dbReference type="GO" id="GO:0016740">
    <property type="term" value="F:transferase activity"/>
    <property type="evidence" value="ECO:0007669"/>
    <property type="project" value="UniProtKB-KW"/>
</dbReference>
<protein>
    <submittedName>
        <fullName evidence="2">Putative phosphoadenosine phosphosulfate sulfurtransferase</fullName>
    </submittedName>
</protein>
<feature type="chain" id="PRO_5032386351" evidence="1">
    <location>
        <begin position="24"/>
        <end position="97"/>
    </location>
</feature>
<name>A0A840RE84_9NEIS</name>
<accession>A0A840RE84</accession>
<keyword evidence="2" id="KW-0808">Transferase</keyword>
<keyword evidence="1" id="KW-0732">Signal</keyword>
<evidence type="ECO:0000313" key="2">
    <source>
        <dbReference type="EMBL" id="MBB5191819.1"/>
    </source>
</evidence>
<evidence type="ECO:0000256" key="1">
    <source>
        <dbReference type="SAM" id="SignalP"/>
    </source>
</evidence>
<dbReference type="Proteomes" id="UP000543030">
    <property type="component" value="Unassembled WGS sequence"/>
</dbReference>
<proteinExistence type="predicted"/>
<dbReference type="AlphaFoldDB" id="A0A840RE84"/>
<gene>
    <name evidence="2" type="ORF">HNQ50_002549</name>
</gene>